<gene>
    <name evidence="1" type="ORF">ENR47_00495</name>
</gene>
<comment type="caution">
    <text evidence="1">The sequence shown here is derived from an EMBL/GenBank/DDBJ whole genome shotgun (WGS) entry which is preliminary data.</text>
</comment>
<sequence length="101" mass="10985">MTAFVPSDIPASVNTVEELAIWSLTILNELFPNVTVTEAPGRSNRAAECSPFYLDSATPPGWYTIGRLVVPMQSTWRQSANKPWATINELGTTAIPAGYKS</sequence>
<dbReference type="AlphaFoldDB" id="A0A832M257"/>
<dbReference type="EMBL" id="DSRD01000031">
    <property type="protein sequence ID" value="HGW92750.1"/>
    <property type="molecule type" value="Genomic_DNA"/>
</dbReference>
<protein>
    <submittedName>
        <fullName evidence="1">Uncharacterized protein</fullName>
    </submittedName>
</protein>
<organism evidence="1">
    <name type="scientific">Oscillatoriales cyanobacterium SpSt-402</name>
    <dbReference type="NCBI Taxonomy" id="2282168"/>
    <lineage>
        <taxon>Bacteria</taxon>
        <taxon>Bacillati</taxon>
        <taxon>Cyanobacteriota</taxon>
        <taxon>Cyanophyceae</taxon>
        <taxon>Oscillatoriophycideae</taxon>
        <taxon>Oscillatoriales</taxon>
    </lineage>
</organism>
<name>A0A832M257_9CYAN</name>
<proteinExistence type="predicted"/>
<accession>A0A832M257</accession>
<reference evidence="1" key="1">
    <citation type="journal article" date="2020" name="mSystems">
        <title>Genome- and Community-Level Interaction Insights into Carbon Utilization and Element Cycling Functions of Hydrothermarchaeota in Hydrothermal Sediment.</title>
        <authorList>
            <person name="Zhou Z."/>
            <person name="Liu Y."/>
            <person name="Xu W."/>
            <person name="Pan J."/>
            <person name="Luo Z.H."/>
            <person name="Li M."/>
        </authorList>
    </citation>
    <scope>NUCLEOTIDE SEQUENCE [LARGE SCALE GENOMIC DNA]</scope>
    <source>
        <strain evidence="1">SpSt-402</strain>
    </source>
</reference>
<evidence type="ECO:0000313" key="1">
    <source>
        <dbReference type="EMBL" id="HGW92750.1"/>
    </source>
</evidence>